<keyword evidence="4 7" id="KW-0812">Transmembrane</keyword>
<feature type="transmembrane region" description="Helical" evidence="7">
    <location>
        <begin position="290"/>
        <end position="307"/>
    </location>
</feature>
<dbReference type="Pfam" id="PF05977">
    <property type="entry name" value="MFS_3"/>
    <property type="match status" value="1"/>
</dbReference>
<keyword evidence="10" id="KW-1185">Reference proteome</keyword>
<dbReference type="PANTHER" id="PTHR23513">
    <property type="entry name" value="INTEGRAL MEMBRANE EFFLUX PROTEIN-RELATED"/>
    <property type="match status" value="1"/>
</dbReference>
<proteinExistence type="predicted"/>
<keyword evidence="6 7" id="KW-0472">Membrane</keyword>
<evidence type="ECO:0000256" key="1">
    <source>
        <dbReference type="ARBA" id="ARBA00004651"/>
    </source>
</evidence>
<dbReference type="EMBL" id="JAQGLA010000002">
    <property type="protein sequence ID" value="MDA3624086.1"/>
    <property type="molecule type" value="Genomic_DNA"/>
</dbReference>
<feature type="transmembrane region" description="Helical" evidence="7">
    <location>
        <begin position="348"/>
        <end position="368"/>
    </location>
</feature>
<evidence type="ECO:0000256" key="6">
    <source>
        <dbReference type="ARBA" id="ARBA00023136"/>
    </source>
</evidence>
<dbReference type="InterPro" id="IPR036259">
    <property type="entry name" value="MFS_trans_sf"/>
</dbReference>
<dbReference type="SUPFAM" id="SSF103473">
    <property type="entry name" value="MFS general substrate transporter"/>
    <property type="match status" value="1"/>
</dbReference>
<evidence type="ECO:0000256" key="2">
    <source>
        <dbReference type="ARBA" id="ARBA00022448"/>
    </source>
</evidence>
<feature type="transmembrane region" description="Helical" evidence="7">
    <location>
        <begin position="313"/>
        <end position="336"/>
    </location>
</feature>
<feature type="transmembrane region" description="Helical" evidence="7">
    <location>
        <begin position="178"/>
        <end position="196"/>
    </location>
</feature>
<feature type="transmembrane region" description="Helical" evidence="7">
    <location>
        <begin position="20"/>
        <end position="41"/>
    </location>
</feature>
<feature type="transmembrane region" description="Helical" evidence="7">
    <location>
        <begin position="227"/>
        <end position="246"/>
    </location>
</feature>
<protein>
    <submittedName>
        <fullName evidence="9">MFS transporter</fullName>
    </submittedName>
</protein>
<dbReference type="InterPro" id="IPR020846">
    <property type="entry name" value="MFS_dom"/>
</dbReference>
<evidence type="ECO:0000259" key="8">
    <source>
        <dbReference type="PROSITE" id="PS50850"/>
    </source>
</evidence>
<feature type="domain" description="Major facilitator superfamily (MFS) profile" evidence="8">
    <location>
        <begin position="178"/>
        <end position="406"/>
    </location>
</feature>
<dbReference type="PROSITE" id="PS50850">
    <property type="entry name" value="MFS"/>
    <property type="match status" value="1"/>
</dbReference>
<reference evidence="9 10" key="1">
    <citation type="submission" date="2022-11" db="EMBL/GenBank/DDBJ databases">
        <title>Draft genome sequence of Saccharopolyspora sp. WRP15-2 isolated from rhizosphere soils of wild rice in Thailand.</title>
        <authorList>
            <person name="Duangmal K."/>
            <person name="Kammanee S."/>
            <person name="Muangham S."/>
        </authorList>
    </citation>
    <scope>NUCLEOTIDE SEQUENCE [LARGE SCALE GENOMIC DNA]</scope>
    <source>
        <strain evidence="9 10">WRP15-2</strain>
    </source>
</reference>
<comment type="subcellular location">
    <subcellularLocation>
        <location evidence="1">Cell membrane</location>
        <topology evidence="1">Multi-pass membrane protein</topology>
    </subcellularLocation>
</comment>
<organism evidence="9 10">
    <name type="scientific">Saccharopolyspora oryzae</name>
    <dbReference type="NCBI Taxonomy" id="2997343"/>
    <lineage>
        <taxon>Bacteria</taxon>
        <taxon>Bacillati</taxon>
        <taxon>Actinomycetota</taxon>
        <taxon>Actinomycetes</taxon>
        <taxon>Pseudonocardiales</taxon>
        <taxon>Pseudonocardiaceae</taxon>
        <taxon>Saccharopolyspora</taxon>
    </lineage>
</organism>
<feature type="transmembrane region" description="Helical" evidence="7">
    <location>
        <begin position="374"/>
        <end position="394"/>
    </location>
</feature>
<gene>
    <name evidence="9" type="ORF">OU415_01480</name>
</gene>
<feature type="transmembrane region" description="Helical" evidence="7">
    <location>
        <begin position="258"/>
        <end position="278"/>
    </location>
</feature>
<evidence type="ECO:0000313" key="9">
    <source>
        <dbReference type="EMBL" id="MDA3624086.1"/>
    </source>
</evidence>
<dbReference type="PANTHER" id="PTHR23513:SF11">
    <property type="entry name" value="STAPHYLOFERRIN A TRANSPORTER"/>
    <property type="match status" value="1"/>
</dbReference>
<evidence type="ECO:0000256" key="7">
    <source>
        <dbReference type="SAM" id="Phobius"/>
    </source>
</evidence>
<keyword evidence="2" id="KW-0813">Transport</keyword>
<evidence type="ECO:0000313" key="10">
    <source>
        <dbReference type="Proteomes" id="UP001210380"/>
    </source>
</evidence>
<accession>A0ABT4UQU2</accession>
<feature type="transmembrane region" description="Helical" evidence="7">
    <location>
        <begin position="82"/>
        <end position="101"/>
    </location>
</feature>
<comment type="caution">
    <text evidence="9">The sequence shown here is derived from an EMBL/GenBank/DDBJ whole genome shotgun (WGS) entry which is preliminary data.</text>
</comment>
<evidence type="ECO:0000256" key="3">
    <source>
        <dbReference type="ARBA" id="ARBA00022475"/>
    </source>
</evidence>
<name>A0ABT4UQU2_9PSEU</name>
<dbReference type="Gene3D" id="1.20.1250.20">
    <property type="entry name" value="MFS general substrate transporter like domains"/>
    <property type="match status" value="1"/>
</dbReference>
<evidence type="ECO:0000256" key="5">
    <source>
        <dbReference type="ARBA" id="ARBA00022989"/>
    </source>
</evidence>
<evidence type="ECO:0000256" key="4">
    <source>
        <dbReference type="ARBA" id="ARBA00022692"/>
    </source>
</evidence>
<dbReference type="InterPro" id="IPR010290">
    <property type="entry name" value="TM_effector"/>
</dbReference>
<feature type="transmembrane region" description="Helical" evidence="7">
    <location>
        <begin position="47"/>
        <end position="70"/>
    </location>
</feature>
<sequence length="406" mass="41464">MSPRPALVLLRDRRFGTFFFGKTLSLAGLWSHNVIAAVLAYQLTGSVLYVGLVSVVQFGPQLLFVGASGVAADRGDRRLQIILGRLVCTAGSAALGVWCLLDGSDGPVGRVMILAASLVMGMGLVLGGPALLAIVPALVREAEIPTAVRLDSLPMLVGRSTGPALGALLIAWSGPGAALFVAAATNVLFSAVVAVLRVDEPEERDPEADNSMRVAVQYVRRERRMGLILLGIVTIGVAADPALTLAPAIAEAAGGDTATVGIFASAFGIGAALGVVVMGPLERWFGRSQLVAGGLCVLGAATAVLALSPPIAVLVGAFAFAGAGMSVALTSLTTLLQVAVPDSLRGRVMSLWLACFVGSRPIAALLNGALADVFSVPVALVIAAALVAVTAWACRPAKMRGSQREC</sequence>
<feature type="transmembrane region" description="Helical" evidence="7">
    <location>
        <begin position="113"/>
        <end position="135"/>
    </location>
</feature>
<keyword evidence="5 7" id="KW-1133">Transmembrane helix</keyword>
<dbReference type="RefSeq" id="WP_270946654.1">
    <property type="nucleotide sequence ID" value="NZ_JAQGLA010000002.1"/>
</dbReference>
<keyword evidence="3" id="KW-1003">Cell membrane</keyword>
<dbReference type="CDD" id="cd06173">
    <property type="entry name" value="MFS_MefA_like"/>
    <property type="match status" value="1"/>
</dbReference>
<dbReference type="Proteomes" id="UP001210380">
    <property type="component" value="Unassembled WGS sequence"/>
</dbReference>